<name>A0A9P1D1R4_9DINO</name>
<organism evidence="1">
    <name type="scientific">Cladocopium goreaui</name>
    <dbReference type="NCBI Taxonomy" id="2562237"/>
    <lineage>
        <taxon>Eukaryota</taxon>
        <taxon>Sar</taxon>
        <taxon>Alveolata</taxon>
        <taxon>Dinophyceae</taxon>
        <taxon>Suessiales</taxon>
        <taxon>Symbiodiniaceae</taxon>
        <taxon>Cladocopium</taxon>
    </lineage>
</organism>
<evidence type="ECO:0000313" key="1">
    <source>
        <dbReference type="EMBL" id="CAI4001022.1"/>
    </source>
</evidence>
<gene>
    <name evidence="1" type="ORF">C1SCF055_LOCUS27099</name>
</gene>
<evidence type="ECO:0000313" key="2">
    <source>
        <dbReference type="EMBL" id="CAL4788334.1"/>
    </source>
</evidence>
<sequence length="238" mass="26930">MDLLLRADEERGGDNPNPFDSWTKLQVIVSKTRNPKATEWVLHSMFDGWKNKYITSDQMTWRALRESLHGKGTVDLLTEPIAVDEDLPDNNTQDDDTGMGLHSSIMSALKPPTGNMTKVKLYKHVLWCEASLRNRKHRDRGACVNQMEKLVAVLPEDPAETWRMTLASKKLLYGPLNRVAVGQKNVPEEVSDKQGIMVKSRWCWGVTLGTNQAGMKVPAHRTIRPSSTVMICRCTLCW</sequence>
<accession>A0A9P1D1R4</accession>
<keyword evidence="3" id="KW-1185">Reference proteome</keyword>
<proteinExistence type="predicted"/>
<protein>
    <submittedName>
        <fullName evidence="1">Uncharacterized protein</fullName>
    </submittedName>
</protein>
<dbReference type="Proteomes" id="UP001152797">
    <property type="component" value="Unassembled WGS sequence"/>
</dbReference>
<dbReference type="EMBL" id="CAMXCT030002876">
    <property type="protein sequence ID" value="CAL4788334.1"/>
    <property type="molecule type" value="Genomic_DNA"/>
</dbReference>
<dbReference type="AlphaFoldDB" id="A0A9P1D1R4"/>
<dbReference type="EMBL" id="CAMXCT020002876">
    <property type="protein sequence ID" value="CAL1154397.1"/>
    <property type="molecule type" value="Genomic_DNA"/>
</dbReference>
<comment type="caution">
    <text evidence="1">The sequence shown here is derived from an EMBL/GenBank/DDBJ whole genome shotgun (WGS) entry which is preliminary data.</text>
</comment>
<dbReference type="EMBL" id="CAMXCT010002876">
    <property type="protein sequence ID" value="CAI4001022.1"/>
    <property type="molecule type" value="Genomic_DNA"/>
</dbReference>
<reference evidence="2 3" key="2">
    <citation type="submission" date="2024-05" db="EMBL/GenBank/DDBJ databases">
        <authorList>
            <person name="Chen Y."/>
            <person name="Shah S."/>
            <person name="Dougan E. K."/>
            <person name="Thang M."/>
            <person name="Chan C."/>
        </authorList>
    </citation>
    <scope>NUCLEOTIDE SEQUENCE [LARGE SCALE GENOMIC DNA]</scope>
</reference>
<reference evidence="1" key="1">
    <citation type="submission" date="2022-10" db="EMBL/GenBank/DDBJ databases">
        <authorList>
            <person name="Chen Y."/>
            <person name="Dougan E. K."/>
            <person name="Chan C."/>
            <person name="Rhodes N."/>
            <person name="Thang M."/>
        </authorList>
    </citation>
    <scope>NUCLEOTIDE SEQUENCE</scope>
</reference>
<evidence type="ECO:0000313" key="3">
    <source>
        <dbReference type="Proteomes" id="UP001152797"/>
    </source>
</evidence>